<proteinExistence type="predicted"/>
<keyword evidence="2" id="KW-0677">Repeat</keyword>
<evidence type="ECO:0000313" key="4">
    <source>
        <dbReference type="EMBL" id="CAD8129829.1"/>
    </source>
</evidence>
<dbReference type="EMBL" id="CAJJDN010000246">
    <property type="protein sequence ID" value="CAD8129829.1"/>
    <property type="molecule type" value="Genomic_DNA"/>
</dbReference>
<keyword evidence="1" id="KW-0732">Signal</keyword>
<comment type="caution">
    <text evidence="4">The sequence shown here is derived from an EMBL/GenBank/DDBJ whole genome shotgun (WGS) entry which is preliminary data.</text>
</comment>
<evidence type="ECO:0000256" key="2">
    <source>
        <dbReference type="ARBA" id="ARBA00022737"/>
    </source>
</evidence>
<keyword evidence="3" id="KW-1015">Disulfide bond</keyword>
<dbReference type="AlphaFoldDB" id="A0A8S1RRS1"/>
<organism evidence="4 5">
    <name type="scientific">Paramecium sonneborni</name>
    <dbReference type="NCBI Taxonomy" id="65129"/>
    <lineage>
        <taxon>Eukaryota</taxon>
        <taxon>Sar</taxon>
        <taxon>Alveolata</taxon>
        <taxon>Ciliophora</taxon>
        <taxon>Intramacronucleata</taxon>
        <taxon>Oligohymenophorea</taxon>
        <taxon>Peniculida</taxon>
        <taxon>Parameciidae</taxon>
        <taxon>Paramecium</taxon>
    </lineage>
</organism>
<protein>
    <submittedName>
        <fullName evidence="4">Uncharacterized protein</fullName>
    </submittedName>
</protein>
<dbReference type="Pfam" id="PF13948">
    <property type="entry name" value="DUF4215"/>
    <property type="match status" value="1"/>
</dbReference>
<evidence type="ECO:0000256" key="3">
    <source>
        <dbReference type="ARBA" id="ARBA00023157"/>
    </source>
</evidence>
<evidence type="ECO:0000256" key="1">
    <source>
        <dbReference type="ARBA" id="ARBA00022729"/>
    </source>
</evidence>
<name>A0A8S1RRS1_9CILI</name>
<accession>A0A8S1RRS1</accession>
<evidence type="ECO:0000313" key="5">
    <source>
        <dbReference type="Proteomes" id="UP000692954"/>
    </source>
</evidence>
<dbReference type="InterPro" id="IPR011936">
    <property type="entry name" value="Myxo_disulph_rpt"/>
</dbReference>
<dbReference type="Proteomes" id="UP000692954">
    <property type="component" value="Unassembled WGS sequence"/>
</dbReference>
<keyword evidence="5" id="KW-1185">Reference proteome</keyword>
<gene>
    <name evidence="4" type="ORF">PSON_ATCC_30995.1.T2460005</name>
</gene>
<sequence>MSTMYDGQQLQDNKCHQVCGDGIIVINSIEVCNDGNYNDGDDCYQCQFECIPYCFLCSDQSICLTCIQFFIYQMINALQNVEMVFQQLVQKSVKMIMINLMMDVINVNSHVQIYHMYQKLNFSIHQILNQFQRFHYSVIQSIFTIFKLLRVNRRLHFNPQEYYLNHRYKQQLILKILIFGY</sequence>
<reference evidence="4" key="1">
    <citation type="submission" date="2021-01" db="EMBL/GenBank/DDBJ databases">
        <authorList>
            <consortium name="Genoscope - CEA"/>
            <person name="William W."/>
        </authorList>
    </citation>
    <scope>NUCLEOTIDE SEQUENCE</scope>
</reference>